<dbReference type="PANTHER" id="PTHR38899:SF1">
    <property type="entry name" value="PROTEIN KINASE"/>
    <property type="match status" value="1"/>
</dbReference>
<organism evidence="1 2">
    <name type="scientific">Phytophthora lilii</name>
    <dbReference type="NCBI Taxonomy" id="2077276"/>
    <lineage>
        <taxon>Eukaryota</taxon>
        <taxon>Sar</taxon>
        <taxon>Stramenopiles</taxon>
        <taxon>Oomycota</taxon>
        <taxon>Peronosporomycetes</taxon>
        <taxon>Peronosporales</taxon>
        <taxon>Peronosporaceae</taxon>
        <taxon>Phytophthora</taxon>
    </lineage>
</organism>
<reference evidence="1" key="1">
    <citation type="submission" date="2023-04" db="EMBL/GenBank/DDBJ databases">
        <title>Phytophthora lilii NBRC 32176.</title>
        <authorList>
            <person name="Ichikawa N."/>
            <person name="Sato H."/>
            <person name="Tonouchi N."/>
        </authorList>
    </citation>
    <scope>NUCLEOTIDE SEQUENCE</scope>
    <source>
        <strain evidence="1">NBRC 32176</strain>
    </source>
</reference>
<accession>A0A9W6WZB1</accession>
<proteinExistence type="predicted"/>
<comment type="caution">
    <text evidence="1">The sequence shown here is derived from an EMBL/GenBank/DDBJ whole genome shotgun (WGS) entry which is preliminary data.</text>
</comment>
<dbReference type="EMBL" id="BSXW01000458">
    <property type="protein sequence ID" value="GMF23002.1"/>
    <property type="molecule type" value="Genomic_DNA"/>
</dbReference>
<dbReference type="Proteomes" id="UP001165083">
    <property type="component" value="Unassembled WGS sequence"/>
</dbReference>
<gene>
    <name evidence="1" type="ORF">Plil01_000924100</name>
</gene>
<evidence type="ECO:0000313" key="2">
    <source>
        <dbReference type="Proteomes" id="UP001165083"/>
    </source>
</evidence>
<name>A0A9W6WZB1_9STRA</name>
<protein>
    <submittedName>
        <fullName evidence="1">Unnamed protein product</fullName>
    </submittedName>
</protein>
<evidence type="ECO:0000313" key="1">
    <source>
        <dbReference type="EMBL" id="GMF23002.1"/>
    </source>
</evidence>
<dbReference type="OrthoDB" id="94901at2759"/>
<keyword evidence="2" id="KW-1185">Reference proteome</keyword>
<sequence length="266" mass="29358">MAPRARALSFSKQRIVSSYTTKGKKPTSPAPAKTRIAVINWENVLVPLDWMVVRLGLGRSTMTIDLATIYSRSQNFPDLPQKFTEIEDRIIELLSDTVRSVNGPVFIVSEYTTAYVEYVCSLFFPRLTAALRRSTTGMYVVGTPDTQLTTLELYQWKTNLLRTVIVEHFCPGLSIADGTNILARPAFDKLKVVALCASKVDVAATSTIRSMVPNAVSNCVQVKTDKFSGATQPVEASNGLEEFFRTIAYASTICQPTANHPINIVL</sequence>
<dbReference type="AlphaFoldDB" id="A0A9W6WZB1"/>
<dbReference type="PANTHER" id="PTHR38899">
    <property type="entry name" value="DOMAIN OOKINETE PROTEIN, PUTATIVE-RELATED"/>
    <property type="match status" value="1"/>
</dbReference>